<name>M2PMD9_9PSEU</name>
<dbReference type="Proteomes" id="UP000188551">
    <property type="component" value="Unassembled WGS sequence"/>
</dbReference>
<accession>M2PMD9</accession>
<dbReference type="InterPro" id="IPR045592">
    <property type="entry name" value="DUF6461"/>
</dbReference>
<organism evidence="1 3">
    <name type="scientific">Amycolatopsis azurea DSM 43854</name>
    <dbReference type="NCBI Taxonomy" id="1238180"/>
    <lineage>
        <taxon>Bacteria</taxon>
        <taxon>Bacillati</taxon>
        <taxon>Actinomycetota</taxon>
        <taxon>Actinomycetes</taxon>
        <taxon>Pseudonocardiales</taxon>
        <taxon>Pseudonocardiaceae</taxon>
        <taxon>Amycolatopsis</taxon>
    </lineage>
</organism>
<evidence type="ECO:0000313" key="4">
    <source>
        <dbReference type="Proteomes" id="UP000188551"/>
    </source>
</evidence>
<sequence>MERQTEVPAGLADALVPVVTELIPLLRERIPRDPAAALGRLGAPEAKPGMFGVVAGRLRADPGELSMASRLSSLGVPVSERLLGALELTLDELPVAVPDEVEAAIPGPDATPSSFGFGMVGGPSAATDLAVRLLDQLRPGISDLVVTLVAELAENAAVAPLLTAAPELTGEEELAAAHGAAHLALAVAVALPVLRRVEAPLVAGTSAAVVGVALGAVAALLSEIPMPPAYAAALLEKRRAEYVLPVWASCAAEVREHRFTLAERSVVGEADFSGNGLAVAVAGGIAVRTGLDEGHMGVSLRILEGPPDELNVDWWDEVVELSWRAERGDAAFGEGDSHHSRTPPWPGDYRVRVHAIGRDGEERERYEILLWQAPPGPDIVHKRSDRLGYVVRGEPVPDIEPPPEAAHRWINESLLGEAATVTMVSGESLEDVLRGFGADPAEPESAEELSQEFDLDPWVSVVAVEGGVLAVEFNGYQGSYPRVLESVSQAGRTASLFWNINALTRLSFADNGNVLTSFELGHGGDVSDPEVHDAVADLEFDSYRDRLEKGLVAVERYSGCRLRQEDIQRIAEEDVAYRILPHLPELYPEARNPDGSRAFPGSGPLDAETDRLAFVPEETLRELAWRAASAAAEHAGVAEDPVVAAALAERRLSPEAEHLARRSQLREGREHAWLWQAIHNATNPDALAAAITSLAAARYASGPKGEELLAYARRLARE</sequence>
<evidence type="ECO:0000313" key="3">
    <source>
        <dbReference type="Proteomes" id="UP000014137"/>
    </source>
</evidence>
<evidence type="ECO:0000313" key="1">
    <source>
        <dbReference type="EMBL" id="EMD25683.1"/>
    </source>
</evidence>
<reference evidence="2 4" key="2">
    <citation type="submission" date="2017-02" db="EMBL/GenBank/DDBJ databases">
        <title>Amycolatopsis azurea DSM 43854 draft genome.</title>
        <authorList>
            <person name="Mayilraj S."/>
        </authorList>
    </citation>
    <scope>NUCLEOTIDE SEQUENCE [LARGE SCALE GENOMIC DNA]</scope>
    <source>
        <strain evidence="2 4">DSM 43854</strain>
    </source>
</reference>
<dbReference type="AlphaFoldDB" id="M2PMD9"/>
<dbReference type="EMBL" id="MUXN01000024">
    <property type="protein sequence ID" value="OOC02567.1"/>
    <property type="molecule type" value="Genomic_DNA"/>
</dbReference>
<comment type="caution">
    <text evidence="1">The sequence shown here is derived from an EMBL/GenBank/DDBJ whole genome shotgun (WGS) entry which is preliminary data.</text>
</comment>
<dbReference type="Proteomes" id="UP000014137">
    <property type="component" value="Unassembled WGS sequence"/>
</dbReference>
<dbReference type="PATRIC" id="fig|1238180.3.peg.4621"/>
<reference evidence="1 3" key="1">
    <citation type="submission" date="2012-10" db="EMBL/GenBank/DDBJ databases">
        <title>Genome assembly of Amycolatopsis azurea DSM 43854.</title>
        <authorList>
            <person name="Khatri I."/>
            <person name="Kaur I."/>
            <person name="Subramanian S."/>
            <person name="Mayilraj S."/>
        </authorList>
    </citation>
    <scope>NUCLEOTIDE SEQUENCE [LARGE SCALE GENOMIC DNA]</scope>
    <source>
        <strain evidence="1 3">DSM 43854</strain>
    </source>
</reference>
<dbReference type="OrthoDB" id="4485313at2"/>
<dbReference type="EMBL" id="ANMG01000042">
    <property type="protein sequence ID" value="EMD25683.1"/>
    <property type="molecule type" value="Genomic_DNA"/>
</dbReference>
<gene>
    <name evidence="2" type="ORF">B0293_30880</name>
    <name evidence="1" type="ORF">C791_4578</name>
</gene>
<evidence type="ECO:0000313" key="2">
    <source>
        <dbReference type="EMBL" id="OOC02567.1"/>
    </source>
</evidence>
<protein>
    <submittedName>
        <fullName evidence="1">Uncharacterized protein</fullName>
    </submittedName>
</protein>
<keyword evidence="4" id="KW-1185">Reference proteome</keyword>
<dbReference type="Pfam" id="PF20062">
    <property type="entry name" value="DUF6461"/>
    <property type="match status" value="1"/>
</dbReference>
<dbReference type="RefSeq" id="WP_005159968.1">
    <property type="nucleotide sequence ID" value="NZ_ANMG01000042.1"/>
</dbReference>
<proteinExistence type="predicted"/>